<dbReference type="Proteomes" id="UP000504606">
    <property type="component" value="Unplaced"/>
</dbReference>
<evidence type="ECO:0000313" key="2">
    <source>
        <dbReference type="Proteomes" id="UP000504606"/>
    </source>
</evidence>
<dbReference type="GeneID" id="113206312"/>
<evidence type="ECO:0000313" key="3">
    <source>
        <dbReference type="RefSeq" id="XP_052131548.1"/>
    </source>
</evidence>
<organism evidence="2 3">
    <name type="scientific">Frankliniella occidentalis</name>
    <name type="common">Western flower thrips</name>
    <name type="synonym">Euthrips occidentalis</name>
    <dbReference type="NCBI Taxonomy" id="133901"/>
    <lineage>
        <taxon>Eukaryota</taxon>
        <taxon>Metazoa</taxon>
        <taxon>Ecdysozoa</taxon>
        <taxon>Arthropoda</taxon>
        <taxon>Hexapoda</taxon>
        <taxon>Insecta</taxon>
        <taxon>Pterygota</taxon>
        <taxon>Neoptera</taxon>
        <taxon>Paraneoptera</taxon>
        <taxon>Thysanoptera</taxon>
        <taxon>Terebrantia</taxon>
        <taxon>Thripoidea</taxon>
        <taxon>Thripidae</taxon>
        <taxon>Frankliniella</taxon>
    </lineage>
</organism>
<reference evidence="3" key="1">
    <citation type="submission" date="2025-08" db="UniProtKB">
        <authorList>
            <consortium name="RefSeq"/>
        </authorList>
    </citation>
    <scope>IDENTIFICATION</scope>
    <source>
        <tissue evidence="3">Whole organism</tissue>
    </source>
</reference>
<keyword evidence="1" id="KW-0732">Signal</keyword>
<proteinExistence type="predicted"/>
<protein>
    <submittedName>
        <fullName evidence="3">Uncharacterized protein LOC113206312</fullName>
    </submittedName>
</protein>
<dbReference type="OrthoDB" id="8192888at2759"/>
<gene>
    <name evidence="3" type="primary">LOC113206312</name>
</gene>
<dbReference type="RefSeq" id="XP_052131548.1">
    <property type="nucleotide sequence ID" value="XM_052275588.1"/>
</dbReference>
<name>A0A9C6XUG2_FRAOC</name>
<dbReference type="AlphaFoldDB" id="A0A9C6XUG2"/>
<evidence type="ECO:0000256" key="1">
    <source>
        <dbReference type="SAM" id="SignalP"/>
    </source>
</evidence>
<feature type="signal peptide" evidence="1">
    <location>
        <begin position="1"/>
        <end position="27"/>
    </location>
</feature>
<sequence length="284" mass="30850">MATSNTFFKSLAGAVAAVALVTLQVHCQPQQQQQGILETAVARAQDALRSMWGRARTEADGAVQGVVRGFRRQEHDALLAASVQLEQLGVDVDLTEASEDVDASLVGCAKDTQAKYKRLLAQLRRRVERCWGWEGREVSALVRALENLVLAGDRLPALLRTNMDECLHGGRGAAAAPRVGGRGANNNATAVPPSPFRLVRCSVDAVNLTWTYVSSVPREVGRAARRTAGLLGSSREDWDECARSVVTQTAGPALQYLRDLGACVAERVSEQSWTQIHRAWQNPR</sequence>
<feature type="chain" id="PRO_5039085640" evidence="1">
    <location>
        <begin position="28"/>
        <end position="284"/>
    </location>
</feature>
<accession>A0A9C6XUG2</accession>
<dbReference type="KEGG" id="foc:113206312"/>
<keyword evidence="2" id="KW-1185">Reference proteome</keyword>